<dbReference type="OrthoDB" id="10051804at2759"/>
<proteinExistence type="predicted"/>
<dbReference type="PANTHER" id="PTHR33964">
    <property type="entry name" value="RE45066P-RELATED"/>
    <property type="match status" value="1"/>
</dbReference>
<dbReference type="RefSeq" id="XP_025422644.1">
    <property type="nucleotide sequence ID" value="XM_025566859.1"/>
</dbReference>
<organism evidence="2 3">
    <name type="scientific">Sipha flava</name>
    <name type="common">yellow sugarcane aphid</name>
    <dbReference type="NCBI Taxonomy" id="143950"/>
    <lineage>
        <taxon>Eukaryota</taxon>
        <taxon>Metazoa</taxon>
        <taxon>Ecdysozoa</taxon>
        <taxon>Arthropoda</taxon>
        <taxon>Hexapoda</taxon>
        <taxon>Insecta</taxon>
        <taxon>Pterygota</taxon>
        <taxon>Neoptera</taxon>
        <taxon>Paraneoptera</taxon>
        <taxon>Hemiptera</taxon>
        <taxon>Sternorrhyncha</taxon>
        <taxon>Aphidomorpha</taxon>
        <taxon>Aphidoidea</taxon>
        <taxon>Aphididae</taxon>
        <taxon>Sipha</taxon>
    </lineage>
</organism>
<protein>
    <submittedName>
        <fullName evidence="3">Uncharacterized protein LOC112692251</fullName>
    </submittedName>
</protein>
<evidence type="ECO:0000313" key="3">
    <source>
        <dbReference type="RefSeq" id="XP_025422644.1"/>
    </source>
</evidence>
<reference evidence="3" key="1">
    <citation type="submission" date="2025-08" db="UniProtKB">
        <authorList>
            <consortium name="RefSeq"/>
        </authorList>
    </citation>
    <scope>IDENTIFICATION</scope>
    <source>
        <tissue evidence="3">Whole body</tissue>
    </source>
</reference>
<feature type="chain" id="PRO_5034254242" evidence="1">
    <location>
        <begin position="22"/>
        <end position="286"/>
    </location>
</feature>
<feature type="signal peptide" evidence="1">
    <location>
        <begin position="1"/>
        <end position="21"/>
    </location>
</feature>
<keyword evidence="1" id="KW-0732">Signal</keyword>
<dbReference type="Proteomes" id="UP000694846">
    <property type="component" value="Unplaced"/>
</dbReference>
<dbReference type="PANTHER" id="PTHR33964:SF1">
    <property type="entry name" value="RE45066P"/>
    <property type="match status" value="1"/>
</dbReference>
<evidence type="ECO:0000256" key="1">
    <source>
        <dbReference type="SAM" id="SignalP"/>
    </source>
</evidence>
<name>A0A8B8GHD8_9HEMI</name>
<gene>
    <name evidence="3" type="primary">LOC112692251</name>
</gene>
<evidence type="ECO:0000313" key="2">
    <source>
        <dbReference type="Proteomes" id="UP000694846"/>
    </source>
</evidence>
<sequence>MTTSVVALVVTVGTLVTLVRSAVVVDNVKRPITLNSEEFSSISGSECDDGRVANCRTLPLFNYTELAPPPVDAEAADDILQDPNCPYKYLERHLRCVDIFTRRCLTKDQRRAFYSLYSVPTMDLQELCNEGSPYRDEYRKHAVCLHTVHTEYVKCGQRHKHELASLMVDHGPYQYQNGNNGSQLTSVPFAGVEQITQNLAHLCRSFRGHLQCVNGIVRAKCGAETEEFANRFLSQMASSLLNICDTYGDLKDGDVSGSPSSVGTGSLRITTTAAAVLLVVAFRITR</sequence>
<keyword evidence="2" id="KW-1185">Reference proteome</keyword>
<dbReference type="GeneID" id="112692251"/>
<dbReference type="AlphaFoldDB" id="A0A8B8GHD8"/>
<accession>A0A8B8GHD8</accession>